<proteinExistence type="predicted"/>
<evidence type="ECO:0000313" key="2">
    <source>
        <dbReference type="Proteomes" id="UP000008914"/>
    </source>
</evidence>
<keyword evidence="2" id="KW-1185">Reference proteome</keyword>
<sequence length="55" mass="5858">MVPKVVAGPMDEQPVCRWARSRSSVHFVPGWLSFECALLPGNKCTLDGGIRSGGG</sequence>
<dbReference type="Proteomes" id="UP000008914">
    <property type="component" value="Chromosome"/>
</dbReference>
<accession>E6S6D5</accession>
<dbReference type="EMBL" id="CP002343">
    <property type="protein sequence ID" value="ADU48924.1"/>
    <property type="molecule type" value="Genomic_DNA"/>
</dbReference>
<evidence type="ECO:0000313" key="1">
    <source>
        <dbReference type="EMBL" id="ADU48924.1"/>
    </source>
</evidence>
<dbReference type="HOGENOM" id="CLU_3026184_0_0_11"/>
<name>E6S6D5_INTC7</name>
<dbReference type="AlphaFoldDB" id="E6S6D5"/>
<reference evidence="1 2" key="1">
    <citation type="journal article" date="2010" name="Stand. Genomic Sci.">
        <title>Complete genome sequence of Intrasporangium calvum type strain (7 KIP).</title>
        <authorList>
            <person name="Del Rio T.G."/>
            <person name="Chertkov O."/>
            <person name="Yasawong M."/>
            <person name="Lucas S."/>
            <person name="Deshpande S."/>
            <person name="Cheng J.F."/>
            <person name="Detter C."/>
            <person name="Tapia R."/>
            <person name="Han C."/>
            <person name="Goodwin L."/>
            <person name="Pitluck S."/>
            <person name="Liolios K."/>
            <person name="Ivanova N."/>
            <person name="Mavromatis K."/>
            <person name="Pati A."/>
            <person name="Chen A."/>
            <person name="Palaniappan K."/>
            <person name="Land M."/>
            <person name="Hauser L."/>
            <person name="Chang Y.J."/>
            <person name="Jeffries C.D."/>
            <person name="Rohde M."/>
            <person name="Pukall R."/>
            <person name="Sikorski J."/>
            <person name="Goker M."/>
            <person name="Woyke T."/>
            <person name="Bristow J."/>
            <person name="Eisen J.A."/>
            <person name="Markowitz V."/>
            <person name="Hugenholtz P."/>
            <person name="Kyrpides N.C."/>
            <person name="Klenk H.P."/>
            <person name="Lapidus A."/>
        </authorList>
    </citation>
    <scope>NUCLEOTIDE SEQUENCE [LARGE SCALE GENOMIC DNA]</scope>
    <source>
        <strain evidence="2">ATCC 23552 / DSM 43043 / JCM 3097 / NBRC 12989 / 7 KIP</strain>
    </source>
</reference>
<organism evidence="1 2">
    <name type="scientific">Intrasporangium calvum (strain ATCC 23552 / DSM 43043 / JCM 3097 / NBRC 12989 / NCIMB 10167 / NRRL B-3866 / 7 KIP)</name>
    <dbReference type="NCBI Taxonomy" id="710696"/>
    <lineage>
        <taxon>Bacteria</taxon>
        <taxon>Bacillati</taxon>
        <taxon>Actinomycetota</taxon>
        <taxon>Actinomycetes</taxon>
        <taxon>Micrococcales</taxon>
        <taxon>Intrasporangiaceae</taxon>
        <taxon>Intrasporangium</taxon>
    </lineage>
</organism>
<dbReference type="KEGG" id="ica:Intca_2417"/>
<protein>
    <submittedName>
        <fullName evidence="1">Uncharacterized protein</fullName>
    </submittedName>
</protein>
<gene>
    <name evidence="1" type="ordered locus">Intca_2417</name>
</gene>